<sequence length="77" mass="8921">MTNIIRLVSIVVFILICFRLEAKPIKLVFTCWGSPFEWKAVEKVNQKNQPTTFQHPSTFPTYSEFKLYSQVSNYGGC</sequence>
<gene>
    <name evidence="1" type="ORF">METZ01_LOCUS339840</name>
</gene>
<evidence type="ECO:0000313" key="1">
    <source>
        <dbReference type="EMBL" id="SVC86986.1"/>
    </source>
</evidence>
<proteinExistence type="predicted"/>
<protein>
    <submittedName>
        <fullName evidence="1">Uncharacterized protein</fullName>
    </submittedName>
</protein>
<dbReference type="EMBL" id="UINC01115734">
    <property type="protein sequence ID" value="SVC86986.1"/>
    <property type="molecule type" value="Genomic_DNA"/>
</dbReference>
<accession>A0A382QNF4</accession>
<organism evidence="1">
    <name type="scientific">marine metagenome</name>
    <dbReference type="NCBI Taxonomy" id="408172"/>
    <lineage>
        <taxon>unclassified sequences</taxon>
        <taxon>metagenomes</taxon>
        <taxon>ecological metagenomes</taxon>
    </lineage>
</organism>
<reference evidence="1" key="1">
    <citation type="submission" date="2018-05" db="EMBL/GenBank/DDBJ databases">
        <authorList>
            <person name="Lanie J.A."/>
            <person name="Ng W.-L."/>
            <person name="Kazmierczak K.M."/>
            <person name="Andrzejewski T.M."/>
            <person name="Davidsen T.M."/>
            <person name="Wayne K.J."/>
            <person name="Tettelin H."/>
            <person name="Glass J.I."/>
            <person name="Rusch D."/>
            <person name="Podicherti R."/>
            <person name="Tsui H.-C.T."/>
            <person name="Winkler M.E."/>
        </authorList>
    </citation>
    <scope>NUCLEOTIDE SEQUENCE</scope>
</reference>
<dbReference type="AlphaFoldDB" id="A0A382QNF4"/>
<name>A0A382QNF4_9ZZZZ</name>